<gene>
    <name evidence="4" type="ORF">BBEV_1365</name>
</gene>
<dbReference type="GO" id="GO:0006654">
    <property type="term" value="P:phosphatidic acid biosynthetic process"/>
    <property type="evidence" value="ECO:0007669"/>
    <property type="project" value="TreeGrafter"/>
</dbReference>
<name>A0A1D7QUS7_9BACI</name>
<dbReference type="STRING" id="632773.BBEV_1365"/>
<organism evidence="4 5">
    <name type="scientific">Salisediminibacterium beveridgei</name>
    <dbReference type="NCBI Taxonomy" id="632773"/>
    <lineage>
        <taxon>Bacteria</taxon>
        <taxon>Bacillati</taxon>
        <taxon>Bacillota</taxon>
        <taxon>Bacilli</taxon>
        <taxon>Bacillales</taxon>
        <taxon>Bacillaceae</taxon>
        <taxon>Salisediminibacterium</taxon>
    </lineage>
</organism>
<dbReference type="EMBL" id="CP012502">
    <property type="protein sequence ID" value="AOM82728.1"/>
    <property type="molecule type" value="Genomic_DNA"/>
</dbReference>
<accession>A0A1D7QUS7</accession>
<reference evidence="4 5" key="1">
    <citation type="submission" date="2015-08" db="EMBL/GenBank/DDBJ databases">
        <title>The complete genome sequence of Bacillus beveridgei MLTeJB.</title>
        <authorList>
            <person name="Hanson T.E."/>
            <person name="Mesa C."/>
            <person name="Basesman S.M."/>
            <person name="Oremland R.S."/>
        </authorList>
    </citation>
    <scope>NUCLEOTIDE SEQUENCE [LARGE SCALE GENOMIC DNA]</scope>
    <source>
        <strain evidence="4 5">MLTeJB</strain>
    </source>
</reference>
<dbReference type="GO" id="GO:0003841">
    <property type="term" value="F:1-acylglycerol-3-phosphate O-acyltransferase activity"/>
    <property type="evidence" value="ECO:0007669"/>
    <property type="project" value="TreeGrafter"/>
</dbReference>
<keyword evidence="2 4" id="KW-0012">Acyltransferase</keyword>
<dbReference type="SMART" id="SM00563">
    <property type="entry name" value="PlsC"/>
    <property type="match status" value="1"/>
</dbReference>
<dbReference type="PATRIC" id="fig|632773.3.peg.1440"/>
<dbReference type="InterPro" id="IPR002123">
    <property type="entry name" value="Plipid/glycerol_acylTrfase"/>
</dbReference>
<dbReference type="PANTHER" id="PTHR10434:SF11">
    <property type="entry name" value="1-ACYL-SN-GLYCEROL-3-PHOSPHATE ACYLTRANSFERASE"/>
    <property type="match status" value="1"/>
</dbReference>
<dbReference type="Pfam" id="PF01553">
    <property type="entry name" value="Acyltransferase"/>
    <property type="match status" value="1"/>
</dbReference>
<dbReference type="AlphaFoldDB" id="A0A1D7QUS7"/>
<keyword evidence="1 4" id="KW-0808">Transferase</keyword>
<dbReference type="Proteomes" id="UP000094463">
    <property type="component" value="Chromosome"/>
</dbReference>
<dbReference type="PANTHER" id="PTHR10434">
    <property type="entry name" value="1-ACYL-SN-GLYCEROL-3-PHOSPHATE ACYLTRANSFERASE"/>
    <property type="match status" value="1"/>
</dbReference>
<keyword evidence="5" id="KW-1185">Reference proteome</keyword>
<dbReference type="SUPFAM" id="SSF69593">
    <property type="entry name" value="Glycerol-3-phosphate (1)-acyltransferase"/>
    <property type="match status" value="1"/>
</dbReference>
<evidence type="ECO:0000259" key="3">
    <source>
        <dbReference type="SMART" id="SM00563"/>
    </source>
</evidence>
<dbReference type="CDD" id="cd06551">
    <property type="entry name" value="LPLAT"/>
    <property type="match status" value="1"/>
</dbReference>
<sequence>MIQAERSPHFIKLFHLYNLRLLKKSFHSIQLTRSSLHPDDIPAGAMVIINHSSWWDPLVLFYLNEVWLKKDGLAMMSIEGLERFPFFRKLGAYSINSTDRREIITSLQYTLNQMDQDCNIFIFPQGEETHLESRPLQFRSGTAFLNSKRPDIPVVPVSFYHQLLHYQLPEWFIHIGEPVDLSKVTDKQEKTAVLENRMTEQLECLKDLVIHDEQNQFVSLLKGRPGIGESLEAVKRALRRSIE</sequence>
<feature type="domain" description="Phospholipid/glycerol acyltransferase" evidence="3">
    <location>
        <begin position="45"/>
        <end position="162"/>
    </location>
</feature>
<dbReference type="KEGG" id="bbev:BBEV_1365"/>
<proteinExistence type="predicted"/>
<evidence type="ECO:0000313" key="4">
    <source>
        <dbReference type="EMBL" id="AOM82728.1"/>
    </source>
</evidence>
<protein>
    <submittedName>
        <fullName evidence="4">Phospholipid/glycerol acyltransferase</fullName>
    </submittedName>
</protein>
<dbReference type="OrthoDB" id="152799at2"/>
<evidence type="ECO:0000256" key="2">
    <source>
        <dbReference type="ARBA" id="ARBA00023315"/>
    </source>
</evidence>
<evidence type="ECO:0000256" key="1">
    <source>
        <dbReference type="ARBA" id="ARBA00022679"/>
    </source>
</evidence>
<evidence type="ECO:0000313" key="5">
    <source>
        <dbReference type="Proteomes" id="UP000094463"/>
    </source>
</evidence>